<evidence type="ECO:0000256" key="8">
    <source>
        <dbReference type="SAM" id="SignalP"/>
    </source>
</evidence>
<evidence type="ECO:0000256" key="4">
    <source>
        <dbReference type="ARBA" id="ARBA00022801"/>
    </source>
</evidence>
<organism evidence="10 11">
    <name type="scientific">Streptomyces lycii</name>
    <dbReference type="NCBI Taxonomy" id="2654337"/>
    <lineage>
        <taxon>Bacteria</taxon>
        <taxon>Bacillati</taxon>
        <taxon>Actinomycetota</taxon>
        <taxon>Actinomycetes</taxon>
        <taxon>Kitasatosporales</taxon>
        <taxon>Streptomycetaceae</taxon>
        <taxon>Streptomyces</taxon>
    </lineage>
</organism>
<keyword evidence="7" id="KW-1015">Disulfide bond</keyword>
<evidence type="ECO:0000256" key="3">
    <source>
        <dbReference type="ARBA" id="ARBA00022729"/>
    </source>
</evidence>
<dbReference type="PIRSF" id="PIRSF001134">
    <property type="entry name" value="Streptogrisin"/>
    <property type="match status" value="1"/>
</dbReference>
<dbReference type="Gene3D" id="2.40.10.10">
    <property type="entry name" value="Trypsin-like serine proteases"/>
    <property type="match status" value="2"/>
</dbReference>
<dbReference type="Pfam" id="PF02983">
    <property type="entry name" value="Pro_Al_protease"/>
    <property type="match status" value="1"/>
</dbReference>
<comment type="caution">
    <text evidence="10">The sequence shown here is derived from an EMBL/GenBank/DDBJ whole genome shotgun (WGS) entry which is preliminary data.</text>
</comment>
<dbReference type="SUPFAM" id="SSF50494">
    <property type="entry name" value="Trypsin-like serine proteases"/>
    <property type="match status" value="1"/>
</dbReference>
<dbReference type="RefSeq" id="WP_156205808.1">
    <property type="nucleotide sequence ID" value="NZ_WHPN01000254.1"/>
</dbReference>
<reference evidence="10 11" key="1">
    <citation type="submission" date="2019-10" db="EMBL/GenBank/DDBJ databases">
        <title>Streptomyces tenebrisbrunneis sp.nov., an endogenous actinomycete isolated from of Lycium ruthenicum.</title>
        <authorList>
            <person name="Ma L."/>
        </authorList>
    </citation>
    <scope>NUCLEOTIDE SEQUENCE [LARGE SCALE GENOMIC DNA]</scope>
    <source>
        <strain evidence="10 11">TRM 66187</strain>
    </source>
</reference>
<evidence type="ECO:0000256" key="5">
    <source>
        <dbReference type="ARBA" id="ARBA00022825"/>
    </source>
</evidence>
<dbReference type="Proteomes" id="UP000621266">
    <property type="component" value="Unassembled WGS sequence"/>
</dbReference>
<proteinExistence type="inferred from homology"/>
<keyword evidence="6" id="KW-0865">Zymogen</keyword>
<feature type="chain" id="PRO_5045987116" evidence="8">
    <location>
        <begin position="33"/>
        <end position="299"/>
    </location>
</feature>
<dbReference type="CDD" id="cd21112">
    <property type="entry name" value="alphaLP-like"/>
    <property type="match status" value="1"/>
</dbReference>
<dbReference type="InterPro" id="IPR043504">
    <property type="entry name" value="Peptidase_S1_PA_chymotrypsin"/>
</dbReference>
<comment type="similarity">
    <text evidence="1">Belongs to the peptidase S1 family.</text>
</comment>
<sequence length="299" mass="29559">MSSRRTRRTSRPVRCARAIAVACCLPAAALSAAPDAAARQSGPAEVTGSQLAAAGAAVLRADVAGTAWHADAARGRLVVTADRTVGAGDLARIAEAVKAPAGVLEIRRTAGRLTERVAGGDVIVGPGGVRCTVGFNVEDSSGARYALTAGHCTATPGTWSIGPVAGSSFPGDDFGLVEYADPSTAEGGVRGPGGTLVDISAARSPSVGERVCGTGGVTGARCGTVTALNATVNYGSGNIVYGLVRTNLCTQPGDSGGPLYSGRFALGLASGGSGNCASGGTSYFQPVVEALNAYGVSVF</sequence>
<feature type="signal peptide" evidence="8">
    <location>
        <begin position="1"/>
        <end position="32"/>
    </location>
</feature>
<dbReference type="InterPro" id="IPR001316">
    <property type="entry name" value="Pept_S1A_streptogrisin"/>
</dbReference>
<dbReference type="EMBL" id="WHPN01000254">
    <property type="protein sequence ID" value="KAF4409049.1"/>
    <property type="molecule type" value="Genomic_DNA"/>
</dbReference>
<keyword evidence="5" id="KW-0720">Serine protease</keyword>
<protein>
    <submittedName>
        <fullName evidence="10">S1 family peptidase</fullName>
    </submittedName>
</protein>
<keyword evidence="11" id="KW-1185">Reference proteome</keyword>
<evidence type="ECO:0000256" key="7">
    <source>
        <dbReference type="ARBA" id="ARBA00023157"/>
    </source>
</evidence>
<gene>
    <name evidence="10" type="ORF">GCU69_11250</name>
</gene>
<name>A0ABQ7FL20_9ACTN</name>
<evidence type="ECO:0000313" key="10">
    <source>
        <dbReference type="EMBL" id="KAF4409049.1"/>
    </source>
</evidence>
<dbReference type="InterPro" id="IPR009003">
    <property type="entry name" value="Peptidase_S1_PA"/>
</dbReference>
<evidence type="ECO:0000313" key="11">
    <source>
        <dbReference type="Proteomes" id="UP000621266"/>
    </source>
</evidence>
<keyword evidence="4" id="KW-0378">Hydrolase</keyword>
<feature type="domain" description="Peptidase S1A alpha-lytic prodomain" evidence="9">
    <location>
        <begin position="49"/>
        <end position="101"/>
    </location>
</feature>
<dbReference type="PRINTS" id="PR00861">
    <property type="entry name" value="ALYTICPTASE"/>
</dbReference>
<evidence type="ECO:0000256" key="6">
    <source>
        <dbReference type="ARBA" id="ARBA00023145"/>
    </source>
</evidence>
<keyword evidence="2" id="KW-0645">Protease</keyword>
<accession>A0ABQ7FL20</accession>
<evidence type="ECO:0000256" key="2">
    <source>
        <dbReference type="ARBA" id="ARBA00022670"/>
    </source>
</evidence>
<dbReference type="InterPro" id="IPR004236">
    <property type="entry name" value="Pept_S1_alpha_lytic"/>
</dbReference>
<evidence type="ECO:0000256" key="1">
    <source>
        <dbReference type="ARBA" id="ARBA00007664"/>
    </source>
</evidence>
<keyword evidence="3 8" id="KW-0732">Signal</keyword>
<evidence type="ECO:0000259" key="9">
    <source>
        <dbReference type="Pfam" id="PF02983"/>
    </source>
</evidence>